<gene>
    <name evidence="2" type="ORF">jhhlp_004951</name>
</gene>
<dbReference type="OrthoDB" id="3553147at2759"/>
<dbReference type="VEuPathDB" id="FungiDB:jhhlp_004951"/>
<reference evidence="2 3" key="1">
    <citation type="journal article" date="2017" name="G3 (Bethesda)">
        <title>First Draft Genome Sequence of the Pathogenic Fungus Lomentospora prolificans (Formerly Scedosporium prolificans).</title>
        <authorList>
            <person name="Luo R."/>
            <person name="Zimin A."/>
            <person name="Workman R."/>
            <person name="Fan Y."/>
            <person name="Pertea G."/>
            <person name="Grossman N."/>
            <person name="Wear M.P."/>
            <person name="Jia B."/>
            <person name="Miller H."/>
            <person name="Casadevall A."/>
            <person name="Timp W."/>
            <person name="Zhang S.X."/>
            <person name="Salzberg S.L."/>
        </authorList>
    </citation>
    <scope>NUCLEOTIDE SEQUENCE [LARGE SCALE GENOMIC DNA]</scope>
    <source>
        <strain evidence="2 3">JHH-5317</strain>
    </source>
</reference>
<evidence type="ECO:0000313" key="2">
    <source>
        <dbReference type="EMBL" id="PKS08565.1"/>
    </source>
</evidence>
<dbReference type="PANTHER" id="PTHR24148:SF64">
    <property type="entry name" value="HETEROKARYON INCOMPATIBILITY DOMAIN-CONTAINING PROTEIN"/>
    <property type="match status" value="1"/>
</dbReference>
<evidence type="ECO:0000313" key="3">
    <source>
        <dbReference type="Proteomes" id="UP000233524"/>
    </source>
</evidence>
<keyword evidence="3" id="KW-1185">Reference proteome</keyword>
<dbReference type="InterPro" id="IPR010730">
    <property type="entry name" value="HET"/>
</dbReference>
<feature type="domain" description="Heterokaryon incompatibility" evidence="1">
    <location>
        <begin position="1"/>
        <end position="101"/>
    </location>
</feature>
<dbReference type="Pfam" id="PF06985">
    <property type="entry name" value="HET"/>
    <property type="match status" value="1"/>
</dbReference>
<sequence>MSYCWGNPERNQEAISRDVFALQRPHPRTIYIDWQPCKTTESACKLLHDRSPIWRPRVLWIDSISINEDDDKQKSSQVQLMKHIYTRASRLTTWLGDASYARVAVDLLLELSYYRRLGKKAGALCISRIRSPRSVR</sequence>
<dbReference type="PANTHER" id="PTHR24148">
    <property type="entry name" value="ANKYRIN REPEAT DOMAIN-CONTAINING PROTEIN 39 HOMOLOG-RELATED"/>
    <property type="match status" value="1"/>
</dbReference>
<evidence type="ECO:0000259" key="1">
    <source>
        <dbReference type="Pfam" id="PF06985"/>
    </source>
</evidence>
<dbReference type="Proteomes" id="UP000233524">
    <property type="component" value="Unassembled WGS sequence"/>
</dbReference>
<proteinExistence type="predicted"/>
<name>A0A2N3N809_9PEZI</name>
<dbReference type="EMBL" id="NLAX01000095">
    <property type="protein sequence ID" value="PKS08565.1"/>
    <property type="molecule type" value="Genomic_DNA"/>
</dbReference>
<accession>A0A2N3N809</accession>
<protein>
    <recommendedName>
        <fullName evidence="1">Heterokaryon incompatibility domain-containing protein</fullName>
    </recommendedName>
</protein>
<dbReference type="InParanoid" id="A0A2N3N809"/>
<dbReference type="STRING" id="41688.A0A2N3N809"/>
<comment type="caution">
    <text evidence="2">The sequence shown here is derived from an EMBL/GenBank/DDBJ whole genome shotgun (WGS) entry which is preliminary data.</text>
</comment>
<dbReference type="InterPro" id="IPR052895">
    <property type="entry name" value="HetReg/Transcr_Mod"/>
</dbReference>
<organism evidence="2 3">
    <name type="scientific">Lomentospora prolificans</name>
    <dbReference type="NCBI Taxonomy" id="41688"/>
    <lineage>
        <taxon>Eukaryota</taxon>
        <taxon>Fungi</taxon>
        <taxon>Dikarya</taxon>
        <taxon>Ascomycota</taxon>
        <taxon>Pezizomycotina</taxon>
        <taxon>Sordariomycetes</taxon>
        <taxon>Hypocreomycetidae</taxon>
        <taxon>Microascales</taxon>
        <taxon>Microascaceae</taxon>
        <taxon>Lomentospora</taxon>
    </lineage>
</organism>
<dbReference type="AlphaFoldDB" id="A0A2N3N809"/>